<dbReference type="AlphaFoldDB" id="A0A4Q9LA73"/>
<protein>
    <recommendedName>
        <fullName evidence="5">Ricin B lectin domain-containing protein</fullName>
    </recommendedName>
</protein>
<dbReference type="EMBL" id="PITK01000310">
    <property type="protein sequence ID" value="TBU15614.1"/>
    <property type="molecule type" value="Genomic_DNA"/>
</dbReference>
<dbReference type="Proteomes" id="UP000292362">
    <property type="component" value="Unassembled WGS sequence"/>
</dbReference>
<name>A0A4Q9LA73_9MICR</name>
<comment type="caution">
    <text evidence="1">The sequence shown here is derived from an EMBL/GenBank/DDBJ whole genome shotgun (WGS) entry which is preliminary data.</text>
</comment>
<reference evidence="3 4" key="1">
    <citation type="submission" date="2017-12" db="EMBL/GenBank/DDBJ databases">
        <authorList>
            <person name="Pombert J.-F."/>
            <person name="Haag K.L."/>
            <person name="Ebert D."/>
        </authorList>
    </citation>
    <scope>NUCLEOTIDE SEQUENCE [LARGE SCALE GENOMIC DNA]</scope>
    <source>
        <strain evidence="1">FI-OER-3-3</strain>
        <strain evidence="2">IL-G-3</strain>
    </source>
</reference>
<accession>A0A4Q9LA73</accession>
<dbReference type="VEuPathDB" id="MicrosporidiaDB:CWI37_0103p0020"/>
<organism evidence="1 4">
    <name type="scientific">Hamiltosporidium tvaerminnensis</name>
    <dbReference type="NCBI Taxonomy" id="1176355"/>
    <lineage>
        <taxon>Eukaryota</taxon>
        <taxon>Fungi</taxon>
        <taxon>Fungi incertae sedis</taxon>
        <taxon>Microsporidia</taxon>
        <taxon>Dubosqiidae</taxon>
        <taxon>Hamiltosporidium</taxon>
    </lineage>
</organism>
<evidence type="ECO:0000313" key="3">
    <source>
        <dbReference type="Proteomes" id="UP000292282"/>
    </source>
</evidence>
<evidence type="ECO:0008006" key="5">
    <source>
        <dbReference type="Google" id="ProtNLM"/>
    </source>
</evidence>
<dbReference type="EMBL" id="PITJ01000103">
    <property type="protein sequence ID" value="TBU04669.1"/>
    <property type="molecule type" value="Genomic_DNA"/>
</dbReference>
<sequence>MLLLLLYFYLNDCIFVKFNFIVNEKVYISLNKSYGDYPGEIIGITDTWQSVLTNYCNVAEMRHIDENVYDIFFCGFKLCYDEENNILQGCIGDEYLTKWRLDELNEKEKVYRLRNNGHCINLSGNSILHMSSCDKNYKPNELLKMKIYLPPSPFEKNFGGSQAFNNSLFVYNMSNTENLHRLRSLELK</sequence>
<evidence type="ECO:0000313" key="2">
    <source>
        <dbReference type="EMBL" id="TBU15614.1"/>
    </source>
</evidence>
<dbReference type="OrthoDB" id="2200790at2759"/>
<evidence type="ECO:0000313" key="1">
    <source>
        <dbReference type="EMBL" id="TBU04669.1"/>
    </source>
</evidence>
<dbReference type="Proteomes" id="UP000292282">
    <property type="component" value="Unassembled WGS sequence"/>
</dbReference>
<evidence type="ECO:0000313" key="4">
    <source>
        <dbReference type="Proteomes" id="UP000292362"/>
    </source>
</evidence>
<keyword evidence="3" id="KW-1185">Reference proteome</keyword>
<gene>
    <name evidence="1" type="ORF">CWI37_0103p0020</name>
    <name evidence="2" type="ORF">CWI38_0310p0030</name>
</gene>
<proteinExistence type="predicted"/>
<dbReference type="VEuPathDB" id="MicrosporidiaDB:CWI38_0310p0030"/>